<accession>A0A545W4U8</accession>
<dbReference type="Proteomes" id="UP000315783">
    <property type="component" value="Unassembled WGS sequence"/>
</dbReference>
<gene>
    <name evidence="3" type="ORF">IF1G_03563</name>
</gene>
<name>A0A545W4U8_9HYPO</name>
<proteinExistence type="predicted"/>
<dbReference type="STRING" id="43265.A0A545W4U8"/>
<keyword evidence="1" id="KW-0175">Coiled coil</keyword>
<evidence type="ECO:0000313" key="4">
    <source>
        <dbReference type="Proteomes" id="UP000315783"/>
    </source>
</evidence>
<organism evidence="3 4">
    <name type="scientific">Cordyceps javanica</name>
    <dbReference type="NCBI Taxonomy" id="43265"/>
    <lineage>
        <taxon>Eukaryota</taxon>
        <taxon>Fungi</taxon>
        <taxon>Dikarya</taxon>
        <taxon>Ascomycota</taxon>
        <taxon>Pezizomycotina</taxon>
        <taxon>Sordariomycetes</taxon>
        <taxon>Hypocreomycetidae</taxon>
        <taxon>Hypocreales</taxon>
        <taxon>Cordycipitaceae</taxon>
        <taxon>Cordyceps</taxon>
    </lineage>
</organism>
<evidence type="ECO:0000256" key="1">
    <source>
        <dbReference type="SAM" id="Coils"/>
    </source>
</evidence>
<dbReference type="Gene3D" id="3.40.50.300">
    <property type="entry name" value="P-loop containing nucleotide triphosphate hydrolases"/>
    <property type="match status" value="1"/>
</dbReference>
<dbReference type="AlphaFoldDB" id="A0A545W4U8"/>
<feature type="coiled-coil region" evidence="1">
    <location>
        <begin position="286"/>
        <end position="331"/>
    </location>
</feature>
<evidence type="ECO:0000259" key="2">
    <source>
        <dbReference type="Pfam" id="PF01926"/>
    </source>
</evidence>
<dbReference type="Pfam" id="PF01926">
    <property type="entry name" value="MMR_HSR1"/>
    <property type="match status" value="1"/>
</dbReference>
<reference evidence="3 4" key="1">
    <citation type="journal article" date="2019" name="Appl. Microbiol. Biotechnol.">
        <title>Genome sequence of Isaria javanica and comparative genome analysis insights into family S53 peptidase evolution in fungal entomopathogens.</title>
        <authorList>
            <person name="Lin R."/>
            <person name="Zhang X."/>
            <person name="Xin B."/>
            <person name="Zou M."/>
            <person name="Gao Y."/>
            <person name="Qin F."/>
            <person name="Hu Q."/>
            <person name="Xie B."/>
            <person name="Cheng X."/>
        </authorList>
    </citation>
    <scope>NUCLEOTIDE SEQUENCE [LARGE SCALE GENOMIC DNA]</scope>
    <source>
        <strain evidence="3 4">IJ1G</strain>
    </source>
</reference>
<dbReference type="GO" id="GO:0005525">
    <property type="term" value="F:GTP binding"/>
    <property type="evidence" value="ECO:0007669"/>
    <property type="project" value="InterPro"/>
</dbReference>
<dbReference type="CDD" id="cd00882">
    <property type="entry name" value="Ras_like_GTPase"/>
    <property type="match status" value="1"/>
</dbReference>
<feature type="coiled-coil region" evidence="1">
    <location>
        <begin position="224"/>
        <end position="251"/>
    </location>
</feature>
<dbReference type="InterPro" id="IPR006073">
    <property type="entry name" value="GTP-bd"/>
</dbReference>
<dbReference type="SUPFAM" id="SSF52540">
    <property type="entry name" value="P-loop containing nucleoside triphosphate hydrolases"/>
    <property type="match status" value="1"/>
</dbReference>
<protein>
    <recommendedName>
        <fullName evidence="2">G domain-containing protein</fullName>
    </recommendedName>
</protein>
<sequence length="411" mass="46608">MASIGISAAEWEASGEQVLAFLGARKPRRDDRFILVMGTTGSGKSTFISEYTNKRVVIGHGLYSCTGSVKVFDSMQDGRCVYMIDTPGFNDTDRPDAEVLQTLATYLGASAICGFRLYRNLTIATTKWPFTPSRAEYAMCRDREAELKYNAEFYGDLVRRGATMVRHSQVESGHYHGGTVSAHHIVERLLRQSDIYGTPVLQLQLELVDQNLAIFHTTAGEIVNSRLDDARRDHERQLRELKEQMRSSQYHADASHRRAQQDLNSVLMADLHRYRTDQQALVKNMRDIHEDEQRLWRARIENLERQFSRQLKYKEQELRDMEEYIDRKREDATRRRRDGREQYRAASEAEGYEQIISELRQETKAAAKALKKLRGQTQNIVYGGANSLASGVASVATAAAAGAGALVCTIM</sequence>
<dbReference type="OrthoDB" id="8954335at2759"/>
<keyword evidence="4" id="KW-1185">Reference proteome</keyword>
<feature type="domain" description="G" evidence="2">
    <location>
        <begin position="34"/>
        <end position="94"/>
    </location>
</feature>
<comment type="caution">
    <text evidence="3">The sequence shown here is derived from an EMBL/GenBank/DDBJ whole genome shotgun (WGS) entry which is preliminary data.</text>
</comment>
<dbReference type="EMBL" id="SPUK01000004">
    <property type="protein sequence ID" value="TQV97820.1"/>
    <property type="molecule type" value="Genomic_DNA"/>
</dbReference>
<evidence type="ECO:0000313" key="3">
    <source>
        <dbReference type="EMBL" id="TQV97820.1"/>
    </source>
</evidence>
<dbReference type="InterPro" id="IPR027417">
    <property type="entry name" value="P-loop_NTPase"/>
</dbReference>